<keyword evidence="2" id="KW-1185">Reference proteome</keyword>
<dbReference type="Proteomes" id="UP000309997">
    <property type="component" value="Unassembled WGS sequence"/>
</dbReference>
<sequence>MEKEEDDAPLAVELEEIVPVKPSSSHSKQLQGEDVPVGVTVITGYLGSGKSTVKSPHNLDKLISLTLTDKILRLSGIYISIYLLIRIFFQKKTSRIAVILNEFGEEIGVERAMINEGEDGALVEEWVELANGCVCCTVKHSLVQALEQLVQMKERLDHILLETTGLANPAPLASVLWLDDQLESAVKLDSIITVVDAKNLHYQLSELQNSSSFPEASLQIAFADVIILNKVDLVSLGGSGEALKELENEIHKINSLANIIHSVRCQVDLSKILNCRAYDSKHFGHLEVLLEESKSLSTSDLHDSSLRTLCICESQKVDLDKVRLWLEEILWDKKDGMDVYRCKGVLHVRNSDELHTLQAVRELYDIVPARKWRSDENQINKIVFIGHNLKEDVLINSFRDCVVTT</sequence>
<reference evidence="1 2" key="1">
    <citation type="journal article" date="2024" name="Plant Biotechnol. J.">
        <title>Genome and CRISPR/Cas9 system of a widespread forest tree (Populus alba) in the world.</title>
        <authorList>
            <person name="Liu Y.J."/>
            <person name="Jiang P.F."/>
            <person name="Han X.M."/>
            <person name="Li X.Y."/>
            <person name="Wang H.M."/>
            <person name="Wang Y.J."/>
            <person name="Wang X.X."/>
            <person name="Zeng Q.Y."/>
        </authorList>
    </citation>
    <scope>NUCLEOTIDE SEQUENCE [LARGE SCALE GENOMIC DNA]</scope>
    <source>
        <strain evidence="2">cv. PAL-ZL1</strain>
    </source>
</reference>
<proteinExistence type="predicted"/>
<dbReference type="EMBL" id="RCHU02000008">
    <property type="protein sequence ID" value="KAL3581885.1"/>
    <property type="molecule type" value="Genomic_DNA"/>
</dbReference>
<name>A0ACC4BTE9_POPAL</name>
<gene>
    <name evidence="1" type="ORF">D5086_016217</name>
</gene>
<comment type="caution">
    <text evidence="1">The sequence shown here is derived from an EMBL/GenBank/DDBJ whole genome shotgun (WGS) entry which is preliminary data.</text>
</comment>
<evidence type="ECO:0000313" key="1">
    <source>
        <dbReference type="EMBL" id="KAL3581885.1"/>
    </source>
</evidence>
<accession>A0ACC4BTE9</accession>
<organism evidence="1 2">
    <name type="scientific">Populus alba</name>
    <name type="common">White poplar</name>
    <dbReference type="NCBI Taxonomy" id="43335"/>
    <lineage>
        <taxon>Eukaryota</taxon>
        <taxon>Viridiplantae</taxon>
        <taxon>Streptophyta</taxon>
        <taxon>Embryophyta</taxon>
        <taxon>Tracheophyta</taxon>
        <taxon>Spermatophyta</taxon>
        <taxon>Magnoliopsida</taxon>
        <taxon>eudicotyledons</taxon>
        <taxon>Gunneridae</taxon>
        <taxon>Pentapetalae</taxon>
        <taxon>rosids</taxon>
        <taxon>fabids</taxon>
        <taxon>Malpighiales</taxon>
        <taxon>Salicaceae</taxon>
        <taxon>Saliceae</taxon>
        <taxon>Populus</taxon>
    </lineage>
</organism>
<protein>
    <submittedName>
        <fullName evidence="1">Uncharacterized protein</fullName>
    </submittedName>
</protein>
<evidence type="ECO:0000313" key="2">
    <source>
        <dbReference type="Proteomes" id="UP000309997"/>
    </source>
</evidence>